<keyword evidence="9 12" id="KW-0119">Carbohydrate metabolism</keyword>
<keyword evidence="17" id="KW-1185">Reference proteome</keyword>
<evidence type="ECO:0000313" key="16">
    <source>
        <dbReference type="EMBL" id="EYR63736.1"/>
    </source>
</evidence>
<dbReference type="AlphaFoldDB" id="A0A021VRH4"/>
<keyword evidence="10 12" id="KW-0326">Glycosidase</keyword>
<sequence length="516" mass="54186">MPHDPLPSHARRRTARALGAVVVGGLALAGCTAAGDAPDATGVPEQTTPAPVPEPAGPGTGVQLFQWTWASIGRECGEFLGPAGYDWVLTSPPQEHVLGEPWWTAYQPVSYRLESRLGTRDEFAAMVAACDEAGVAVVADAVINHMTGQDEPGVGWAGSPYEHYEYPGLYSDAEGDFHHCGLAAGDDIAQYRSAGQVQQCELVNLADLATGTDRVRERIGAYLADLVSLGVAGFRIDAAKHMPAEDVGAVLAGLPEDVWAFQEVIGATEEPIRPEDYLPNGLVTDFFYGRELAALVGGGSLDRVLEYPQSSTALPSEQAVVFVENHDTERNGSTLSYKDDADYLQAVVMLLAADYGTPVVYSGYAFRTRDAGPVQDPDGAVQDVRCAAAPPAWGEAPQDPPGTWLCQHRWTPVAGLVGWRAEVGAAPVTDLWVGRRAVAFGRGDRGFVVVNGNAAAMAETLTTSLPPGTYCDVVSGALVDGACTGEELTVADDGTVEVALDGDSALALHAGARADG</sequence>
<evidence type="ECO:0000256" key="4">
    <source>
        <dbReference type="ARBA" id="ARBA00012595"/>
    </source>
</evidence>
<dbReference type="Gene3D" id="2.60.40.1180">
    <property type="entry name" value="Golgi alpha-mannosidase II"/>
    <property type="match status" value="1"/>
</dbReference>
<evidence type="ECO:0000256" key="1">
    <source>
        <dbReference type="ARBA" id="ARBA00000548"/>
    </source>
</evidence>
<dbReference type="SMART" id="SM00632">
    <property type="entry name" value="Aamy_C"/>
    <property type="match status" value="1"/>
</dbReference>
<evidence type="ECO:0000256" key="6">
    <source>
        <dbReference type="ARBA" id="ARBA00022723"/>
    </source>
</evidence>
<evidence type="ECO:0000256" key="11">
    <source>
        <dbReference type="RuleBase" id="RU003615"/>
    </source>
</evidence>
<feature type="domain" description="Alpha-amylase C-terminal" evidence="14">
    <location>
        <begin position="429"/>
        <end position="513"/>
    </location>
</feature>
<keyword evidence="7 12" id="KW-0378">Hydrolase</keyword>
<dbReference type="InterPro" id="IPR017853">
    <property type="entry name" value="GH"/>
</dbReference>
<evidence type="ECO:0000313" key="17">
    <source>
        <dbReference type="Proteomes" id="UP000019753"/>
    </source>
</evidence>
<evidence type="ECO:0000256" key="13">
    <source>
        <dbReference type="SAM" id="MobiDB-lite"/>
    </source>
</evidence>
<dbReference type="InterPro" id="IPR006046">
    <property type="entry name" value="Alpha_amylase"/>
</dbReference>
<comment type="catalytic activity">
    <reaction evidence="1 12">
        <text>Endohydrolysis of (1-&gt;4)-alpha-D-glucosidic linkages in polysaccharides containing three or more (1-&gt;4)-alpha-linked D-glucose units.</text>
        <dbReference type="EC" id="3.2.1.1"/>
    </reaction>
</comment>
<dbReference type="GO" id="GO:0046872">
    <property type="term" value="F:metal ion binding"/>
    <property type="evidence" value="ECO:0007669"/>
    <property type="project" value="UniProtKB-KW"/>
</dbReference>
<dbReference type="EC" id="3.2.1.1" evidence="4 12"/>
<dbReference type="EMBL" id="AXCW01000071">
    <property type="protein sequence ID" value="EYR63736.1"/>
    <property type="molecule type" value="Genomic_DNA"/>
</dbReference>
<evidence type="ECO:0000256" key="9">
    <source>
        <dbReference type="ARBA" id="ARBA00023277"/>
    </source>
</evidence>
<keyword evidence="6" id="KW-0479">Metal-binding</keyword>
<evidence type="ECO:0000259" key="15">
    <source>
        <dbReference type="SMART" id="SM00642"/>
    </source>
</evidence>
<comment type="caution">
    <text evidence="16">The sequence shown here is derived from an EMBL/GenBank/DDBJ whole genome shotgun (WGS) entry which is preliminary data.</text>
</comment>
<gene>
    <name evidence="16" type="ORF">N866_18565</name>
</gene>
<dbReference type="SUPFAM" id="SSF51011">
    <property type="entry name" value="Glycosyl hydrolase domain"/>
    <property type="match status" value="1"/>
</dbReference>
<dbReference type="PANTHER" id="PTHR43447">
    <property type="entry name" value="ALPHA-AMYLASE"/>
    <property type="match status" value="1"/>
</dbReference>
<evidence type="ECO:0000256" key="12">
    <source>
        <dbReference type="RuleBase" id="RU361134"/>
    </source>
</evidence>
<dbReference type="RefSeq" id="WP_034225267.1">
    <property type="nucleotide sequence ID" value="NZ_AXCW01000071.1"/>
</dbReference>
<dbReference type="InterPro" id="IPR006047">
    <property type="entry name" value="GH13_cat_dom"/>
</dbReference>
<dbReference type="PRINTS" id="PR00110">
    <property type="entry name" value="ALPHAAMYLASE"/>
</dbReference>
<evidence type="ECO:0000256" key="3">
    <source>
        <dbReference type="ARBA" id="ARBA00008061"/>
    </source>
</evidence>
<reference evidence="16 17" key="1">
    <citation type="submission" date="2014-01" db="EMBL/GenBank/DDBJ databases">
        <title>Actinotalea ferrariae CF5-4.</title>
        <authorList>
            <person name="Chen F."/>
            <person name="Li Y."/>
            <person name="Wang G."/>
        </authorList>
    </citation>
    <scope>NUCLEOTIDE SEQUENCE [LARGE SCALE GENOMIC DNA]</scope>
    <source>
        <strain evidence="16 17">CF5-4</strain>
    </source>
</reference>
<comment type="cofactor">
    <cofactor evidence="2">
        <name>Ca(2+)</name>
        <dbReference type="ChEBI" id="CHEBI:29108"/>
    </cofactor>
</comment>
<organism evidence="16 17">
    <name type="scientific">Actinotalea ferrariae CF5-4</name>
    <dbReference type="NCBI Taxonomy" id="948458"/>
    <lineage>
        <taxon>Bacteria</taxon>
        <taxon>Bacillati</taxon>
        <taxon>Actinomycetota</taxon>
        <taxon>Actinomycetes</taxon>
        <taxon>Micrococcales</taxon>
        <taxon>Cellulomonadaceae</taxon>
        <taxon>Actinotalea</taxon>
    </lineage>
</organism>
<comment type="similarity">
    <text evidence="3 11">Belongs to the glycosyl hydrolase 13 family.</text>
</comment>
<dbReference type="Pfam" id="PF02806">
    <property type="entry name" value="Alpha-amylase_C"/>
    <property type="match status" value="1"/>
</dbReference>
<feature type="region of interest" description="Disordered" evidence="13">
    <location>
        <begin position="37"/>
        <end position="57"/>
    </location>
</feature>
<dbReference type="CDD" id="cd11317">
    <property type="entry name" value="AmyAc_bac_euk_AmyA"/>
    <property type="match status" value="1"/>
</dbReference>
<feature type="domain" description="Glycosyl hydrolase family 13 catalytic" evidence="15">
    <location>
        <begin position="59"/>
        <end position="420"/>
    </location>
</feature>
<evidence type="ECO:0000259" key="14">
    <source>
        <dbReference type="SMART" id="SM00632"/>
    </source>
</evidence>
<evidence type="ECO:0000256" key="7">
    <source>
        <dbReference type="ARBA" id="ARBA00022801"/>
    </source>
</evidence>
<keyword evidence="8" id="KW-0106">Calcium</keyword>
<dbReference type="SUPFAM" id="SSF51445">
    <property type="entry name" value="(Trans)glycosidases"/>
    <property type="match status" value="1"/>
</dbReference>
<dbReference type="GO" id="GO:0004556">
    <property type="term" value="F:alpha-amylase activity"/>
    <property type="evidence" value="ECO:0007669"/>
    <property type="project" value="UniProtKB-UniRule"/>
</dbReference>
<evidence type="ECO:0000256" key="8">
    <source>
        <dbReference type="ARBA" id="ARBA00022837"/>
    </source>
</evidence>
<proteinExistence type="inferred from homology"/>
<evidence type="ECO:0000256" key="10">
    <source>
        <dbReference type="ARBA" id="ARBA00023295"/>
    </source>
</evidence>
<dbReference type="Gene3D" id="3.20.20.80">
    <property type="entry name" value="Glycosidases"/>
    <property type="match status" value="1"/>
</dbReference>
<accession>A0A021VRH4</accession>
<dbReference type="InterPro" id="IPR006048">
    <property type="entry name" value="A-amylase/branching_C"/>
</dbReference>
<dbReference type="Proteomes" id="UP000019753">
    <property type="component" value="Unassembled WGS sequence"/>
</dbReference>
<dbReference type="InterPro" id="IPR013780">
    <property type="entry name" value="Glyco_hydro_b"/>
</dbReference>
<dbReference type="GO" id="GO:0005975">
    <property type="term" value="P:carbohydrate metabolic process"/>
    <property type="evidence" value="ECO:0007669"/>
    <property type="project" value="InterPro"/>
</dbReference>
<name>A0A021VRH4_9CELL</name>
<dbReference type="Pfam" id="PF00128">
    <property type="entry name" value="Alpha-amylase"/>
    <property type="match status" value="1"/>
</dbReference>
<evidence type="ECO:0000256" key="5">
    <source>
        <dbReference type="ARBA" id="ARBA00017303"/>
    </source>
</evidence>
<dbReference type="InterPro" id="IPR031319">
    <property type="entry name" value="A-amylase_C"/>
</dbReference>
<protein>
    <recommendedName>
        <fullName evidence="5 12">Alpha-amylase</fullName>
        <ecNumber evidence="4 12">3.2.1.1</ecNumber>
    </recommendedName>
</protein>
<dbReference type="SMART" id="SM00642">
    <property type="entry name" value="Aamy"/>
    <property type="match status" value="1"/>
</dbReference>
<evidence type="ECO:0000256" key="2">
    <source>
        <dbReference type="ARBA" id="ARBA00001913"/>
    </source>
</evidence>